<comment type="caution">
    <text evidence="2">The sequence shown here is derived from an EMBL/GenBank/DDBJ whole genome shotgun (WGS) entry which is preliminary data.</text>
</comment>
<dbReference type="GO" id="GO:0016747">
    <property type="term" value="F:acyltransferase activity, transferring groups other than amino-acyl groups"/>
    <property type="evidence" value="ECO:0007669"/>
    <property type="project" value="InterPro"/>
</dbReference>
<reference evidence="2 3" key="1">
    <citation type="submission" date="2020-07" db="EMBL/GenBank/DDBJ databases">
        <title>Vibrio marinisediminis sp. nov., isolated from marine sediment.</title>
        <authorList>
            <person name="Ji X."/>
        </authorList>
    </citation>
    <scope>NUCLEOTIDE SEQUENCE [LARGE SCALE GENOMIC DNA]</scope>
    <source>
        <strain evidence="2 3">404</strain>
    </source>
</reference>
<protein>
    <submittedName>
        <fullName evidence="2">GNAT family N-acetyltransferase</fullName>
    </submittedName>
</protein>
<dbReference type="InterPro" id="IPR000182">
    <property type="entry name" value="GNAT_dom"/>
</dbReference>
<dbReference type="Proteomes" id="UP000571701">
    <property type="component" value="Unassembled WGS sequence"/>
</dbReference>
<feature type="domain" description="N-acetyltransferase" evidence="1">
    <location>
        <begin position="5"/>
        <end position="147"/>
    </location>
</feature>
<evidence type="ECO:0000313" key="3">
    <source>
        <dbReference type="Proteomes" id="UP000571701"/>
    </source>
</evidence>
<evidence type="ECO:0000259" key="1">
    <source>
        <dbReference type="PROSITE" id="PS51186"/>
    </source>
</evidence>
<evidence type="ECO:0000313" key="2">
    <source>
        <dbReference type="EMBL" id="MBA5762968.1"/>
    </source>
</evidence>
<dbReference type="EMBL" id="JACFYF010000006">
    <property type="protein sequence ID" value="MBA5762968.1"/>
    <property type="molecule type" value="Genomic_DNA"/>
</dbReference>
<dbReference type="CDD" id="cd04301">
    <property type="entry name" value="NAT_SF"/>
    <property type="match status" value="1"/>
</dbReference>
<keyword evidence="3" id="KW-1185">Reference proteome</keyword>
<sequence>MSNLFTTRPAVEADYEFLFELKKAAEKGPIEQVFGWNEAIQKQIHQQEWDEGRPTILLVENQPIGSYLIQVRSKDLHFARFFILPEFQGNGIGSAILQQVITQSESLALPVTLSYLQGNRVGELYQRHGFIITSETKQFVYMQRNVASCE</sequence>
<organism evidence="2 3">
    <name type="scientific">Vibrio marinisediminis</name>
    <dbReference type="NCBI Taxonomy" id="2758441"/>
    <lineage>
        <taxon>Bacteria</taxon>
        <taxon>Pseudomonadati</taxon>
        <taxon>Pseudomonadota</taxon>
        <taxon>Gammaproteobacteria</taxon>
        <taxon>Vibrionales</taxon>
        <taxon>Vibrionaceae</taxon>
        <taxon>Vibrio</taxon>
    </lineage>
</organism>
<gene>
    <name evidence="2" type="ORF">H2O73_11470</name>
</gene>
<keyword evidence="2" id="KW-0808">Transferase</keyword>
<dbReference type="InterPro" id="IPR016181">
    <property type="entry name" value="Acyl_CoA_acyltransferase"/>
</dbReference>
<dbReference type="Pfam" id="PF13673">
    <property type="entry name" value="Acetyltransf_10"/>
    <property type="match status" value="1"/>
</dbReference>
<dbReference type="RefSeq" id="WP_182108986.1">
    <property type="nucleotide sequence ID" value="NZ_JACFYF010000006.1"/>
</dbReference>
<dbReference type="AlphaFoldDB" id="A0A7W2IU84"/>
<dbReference type="PROSITE" id="PS51186">
    <property type="entry name" value="GNAT"/>
    <property type="match status" value="1"/>
</dbReference>
<accession>A0A7W2IU84</accession>
<dbReference type="SUPFAM" id="SSF55729">
    <property type="entry name" value="Acyl-CoA N-acyltransferases (Nat)"/>
    <property type="match status" value="1"/>
</dbReference>
<dbReference type="Gene3D" id="3.40.630.30">
    <property type="match status" value="1"/>
</dbReference>
<name>A0A7W2IU84_9VIBR</name>
<proteinExistence type="predicted"/>